<proteinExistence type="predicted"/>
<dbReference type="InterPro" id="IPR036770">
    <property type="entry name" value="Ankyrin_rpt-contain_sf"/>
</dbReference>
<dbReference type="PANTHER" id="PTHR46586">
    <property type="entry name" value="ANKYRIN REPEAT-CONTAINING PROTEIN"/>
    <property type="match status" value="1"/>
</dbReference>
<organism evidence="2 3">
    <name type="scientific">Phytophthora nicotianae P1976</name>
    <dbReference type="NCBI Taxonomy" id="1317066"/>
    <lineage>
        <taxon>Eukaryota</taxon>
        <taxon>Sar</taxon>
        <taxon>Stramenopiles</taxon>
        <taxon>Oomycota</taxon>
        <taxon>Peronosporomycetes</taxon>
        <taxon>Peronosporales</taxon>
        <taxon>Peronosporaceae</taxon>
        <taxon>Phytophthora</taxon>
    </lineage>
</organism>
<dbReference type="Gene3D" id="1.25.40.20">
    <property type="entry name" value="Ankyrin repeat-containing domain"/>
    <property type="match status" value="3"/>
</dbReference>
<dbReference type="OrthoDB" id="128754at2759"/>
<evidence type="ECO:0000256" key="1">
    <source>
        <dbReference type="SAM" id="MobiDB-lite"/>
    </source>
</evidence>
<sequence>MATSSVDSLLAVTLVFRSKPGLESLAHVVESVSTFLDSSVELPIKKACRFNSIRLLDRIWDSSLEVAASSDSSWSIRNLLHTETHYRGFQFTFSIMEAVKLRNVEMVHWLCDHLPGFMVTQQCLEEAASIGTLEILQYFLDNGYNLNSLESEDYFEDDTEEGKNFCVDWGYEDAAKAATAGHRDIVMWLYEQAGSDARNNEETLKATVASGEVDLLRWLLERISMTRCRGMHEAAANGHVNMLEFLIDEGFVQDDFVGLLLRASEAGQMRVVRWIIDRDWSIETSSDHENGESSPFGYNSDDERSSRRHSTSLGGEASLAIHSAAVNGHLEVAKYLHARVGGPLNAKDEEIEQVRQRQTIRAIKDLGLNFEPKMVSGRTMFLAAQKGLLEVVQWLYQTYSNDPTLNLFWSRNDDTYVNESAFDAAASNGHFEVLQFLHQAAKDFSEENLNKRRRLRKFPDPIYPSSPREMELHTEPSKPGYTTAAMDGAAANGHLHVLRWLFGNENKGCTTEAMSLAARNGHFEVVQWLYKNVKIKWTSSAMDGAASGGHMDILKWLHARGLGCTVSAMDGAARGGHFEVVKWLNDHRSEGCTTAAMDGAASSGALNLVKWLHEHRSEGCTSTAIYKAALHGHLDVIKWLHVHYSEEFPAFAMENAALSLSFETVLFLHRIKRGGCTKAVKIVEYLSLDMLGWIRENYRDALSDELDRLG</sequence>
<feature type="region of interest" description="Disordered" evidence="1">
    <location>
        <begin position="285"/>
        <end position="311"/>
    </location>
</feature>
<name>A0A080Z2C5_PHYNI</name>
<reference evidence="2 3" key="1">
    <citation type="submission" date="2013-11" db="EMBL/GenBank/DDBJ databases">
        <title>The Genome Sequence of Phytophthora parasitica P1976.</title>
        <authorList>
            <consortium name="The Broad Institute Genomics Platform"/>
            <person name="Russ C."/>
            <person name="Tyler B."/>
            <person name="Panabieres F."/>
            <person name="Shan W."/>
            <person name="Tripathy S."/>
            <person name="Grunwald N."/>
            <person name="Machado M."/>
            <person name="Johnson C.S."/>
            <person name="Walker B."/>
            <person name="Young S."/>
            <person name="Zeng Q."/>
            <person name="Gargeya S."/>
            <person name="Fitzgerald M."/>
            <person name="Haas B."/>
            <person name="Abouelleil A."/>
            <person name="Allen A.W."/>
            <person name="Alvarado L."/>
            <person name="Arachchi H.M."/>
            <person name="Berlin A.M."/>
            <person name="Chapman S.B."/>
            <person name="Gainer-Dewar J."/>
            <person name="Goldberg J."/>
            <person name="Griggs A."/>
            <person name="Gujja S."/>
            <person name="Hansen M."/>
            <person name="Howarth C."/>
            <person name="Imamovic A."/>
            <person name="Ireland A."/>
            <person name="Larimer J."/>
            <person name="McCowan C."/>
            <person name="Murphy C."/>
            <person name="Pearson M."/>
            <person name="Poon T.W."/>
            <person name="Priest M."/>
            <person name="Roberts A."/>
            <person name="Saif S."/>
            <person name="Shea T."/>
            <person name="Sisk P."/>
            <person name="Sykes S."/>
            <person name="Wortman J."/>
            <person name="Nusbaum C."/>
            <person name="Birren B."/>
        </authorList>
    </citation>
    <scope>NUCLEOTIDE SEQUENCE [LARGE SCALE GENOMIC DNA]</scope>
    <source>
        <strain evidence="2 3">P1976</strain>
    </source>
</reference>
<evidence type="ECO:0000313" key="3">
    <source>
        <dbReference type="Proteomes" id="UP000028582"/>
    </source>
</evidence>
<dbReference type="Pfam" id="PF12796">
    <property type="entry name" value="Ank_2"/>
    <property type="match status" value="1"/>
</dbReference>
<comment type="caution">
    <text evidence="2">The sequence shown here is derived from an EMBL/GenBank/DDBJ whole genome shotgun (WGS) entry which is preliminary data.</text>
</comment>
<gene>
    <name evidence="2" type="ORF">F444_21071</name>
</gene>
<evidence type="ECO:0000313" key="2">
    <source>
        <dbReference type="EMBL" id="ETO60786.1"/>
    </source>
</evidence>
<protein>
    <submittedName>
        <fullName evidence="2">Uncharacterized protein</fullName>
    </submittedName>
</protein>
<dbReference type="InterPro" id="IPR002110">
    <property type="entry name" value="Ankyrin_rpt"/>
</dbReference>
<dbReference type="SUPFAM" id="SSF48403">
    <property type="entry name" value="Ankyrin repeat"/>
    <property type="match status" value="2"/>
</dbReference>
<accession>A0A080Z2C5</accession>
<dbReference type="InterPro" id="IPR052050">
    <property type="entry name" value="SecEffector_AnkRepeat"/>
</dbReference>
<dbReference type="AlphaFoldDB" id="A0A080Z2C5"/>
<dbReference type="SMART" id="SM00248">
    <property type="entry name" value="ANK"/>
    <property type="match status" value="6"/>
</dbReference>
<dbReference type="PANTHER" id="PTHR46586:SF3">
    <property type="entry name" value="ANKYRIN REPEAT-CONTAINING PROTEIN"/>
    <property type="match status" value="1"/>
</dbReference>
<dbReference type="Proteomes" id="UP000028582">
    <property type="component" value="Unassembled WGS sequence"/>
</dbReference>
<dbReference type="EMBL" id="ANJA01003883">
    <property type="protein sequence ID" value="ETO60786.1"/>
    <property type="molecule type" value="Genomic_DNA"/>
</dbReference>
<dbReference type="Pfam" id="PF13637">
    <property type="entry name" value="Ank_4"/>
    <property type="match status" value="1"/>
</dbReference>